<protein>
    <submittedName>
        <fullName evidence="1">Uncharacterized protein</fullName>
    </submittedName>
</protein>
<evidence type="ECO:0000313" key="2">
    <source>
        <dbReference type="Proteomes" id="UP000261520"/>
    </source>
</evidence>
<reference evidence="1" key="2">
    <citation type="submission" date="2025-09" db="UniProtKB">
        <authorList>
            <consortium name="Ensembl"/>
        </authorList>
    </citation>
    <scope>IDENTIFICATION</scope>
</reference>
<sequence>MYYVFMQMLSSGPAWLSIILLITVSLLPDVIKKVLCRAVCPTATEHSRNVKIDLFGRKSILFLPLSPIGNCIENVKKVAHCSHSDPSLAQGHAALTVLKSVTSN</sequence>
<dbReference type="AlphaFoldDB" id="A0A3B4A6Z5"/>
<proteinExistence type="predicted"/>
<reference evidence="1" key="1">
    <citation type="submission" date="2025-08" db="UniProtKB">
        <authorList>
            <consortium name="Ensembl"/>
        </authorList>
    </citation>
    <scope>IDENTIFICATION</scope>
</reference>
<keyword evidence="2" id="KW-1185">Reference proteome</keyword>
<evidence type="ECO:0000313" key="1">
    <source>
        <dbReference type="Ensembl" id="ENSPMGP00000012500.1"/>
    </source>
</evidence>
<dbReference type="STRING" id="409849.ENSPMGP00000012500"/>
<dbReference type="Ensembl" id="ENSPMGT00000013340.1">
    <property type="protein sequence ID" value="ENSPMGP00000012500.1"/>
    <property type="gene ID" value="ENSPMGG00000010311.1"/>
</dbReference>
<organism evidence="1 2">
    <name type="scientific">Periophthalmus magnuspinnatus</name>
    <dbReference type="NCBI Taxonomy" id="409849"/>
    <lineage>
        <taxon>Eukaryota</taxon>
        <taxon>Metazoa</taxon>
        <taxon>Chordata</taxon>
        <taxon>Craniata</taxon>
        <taxon>Vertebrata</taxon>
        <taxon>Euteleostomi</taxon>
        <taxon>Actinopterygii</taxon>
        <taxon>Neopterygii</taxon>
        <taxon>Teleostei</taxon>
        <taxon>Neoteleostei</taxon>
        <taxon>Acanthomorphata</taxon>
        <taxon>Gobiaria</taxon>
        <taxon>Gobiiformes</taxon>
        <taxon>Gobioidei</taxon>
        <taxon>Gobiidae</taxon>
        <taxon>Oxudercinae</taxon>
        <taxon>Periophthalmus</taxon>
    </lineage>
</organism>
<dbReference type="Proteomes" id="UP000261520">
    <property type="component" value="Unplaced"/>
</dbReference>
<name>A0A3B4A6Z5_9GOBI</name>
<accession>A0A3B4A6Z5</accession>